<keyword evidence="7 18" id="KW-0479">Metal-binding</keyword>
<feature type="binding site" evidence="18">
    <location>
        <position position="128"/>
    </location>
    <ligand>
        <name>[2Fe-2S] cluster</name>
        <dbReference type="ChEBI" id="CHEBI:190135"/>
        <label>2</label>
    </ligand>
</feature>
<comment type="caution">
    <text evidence="21">The sequence shown here is derived from an EMBL/GenBank/DDBJ whole genome shotgun (WGS) entry which is preliminary data.</text>
</comment>
<dbReference type="InterPro" id="IPR036683">
    <property type="entry name" value="CO_DH_flav_C_dom_sf"/>
</dbReference>
<dbReference type="PROSITE" id="PS51085">
    <property type="entry name" value="2FE2S_FER_2"/>
    <property type="match status" value="1"/>
</dbReference>
<dbReference type="InterPro" id="IPR036856">
    <property type="entry name" value="Ald_Oxase/Xan_DH_a/b_sf"/>
</dbReference>
<dbReference type="SMART" id="SM01008">
    <property type="entry name" value="Ald_Xan_dh_C"/>
    <property type="match status" value="1"/>
</dbReference>
<feature type="binding site" evidence="18">
    <location>
        <position position="64"/>
    </location>
    <ligand>
        <name>[2Fe-2S] cluster</name>
        <dbReference type="ChEBI" id="CHEBI:190135"/>
        <label>1</label>
    </ligand>
</feature>
<keyword evidence="8 17" id="KW-0274">FAD</keyword>
<dbReference type="FunFam" id="3.30.365.10:FF:000002">
    <property type="entry name" value="Xanthine dehydrogenase oxidase"/>
    <property type="match status" value="1"/>
</dbReference>
<comment type="similarity">
    <text evidence="2">Belongs to the xanthine dehydrogenase family.</text>
</comment>
<feature type="binding site" evidence="17">
    <location>
        <begin position="325"/>
        <end position="332"/>
    </location>
    <ligand>
        <name>FAD</name>
        <dbReference type="ChEBI" id="CHEBI:57692"/>
    </ligand>
</feature>
<dbReference type="EMBL" id="BRPK01000016">
    <property type="protein sequence ID" value="GLB44128.1"/>
    <property type="molecule type" value="Genomic_DNA"/>
</dbReference>
<dbReference type="InterPro" id="IPR036884">
    <property type="entry name" value="2Fe-2S-bd_dom_sf"/>
</dbReference>
<feature type="binding site" evidence="18">
    <location>
        <position position="169"/>
    </location>
    <ligand>
        <name>[2Fe-2S] cluster</name>
        <dbReference type="ChEBI" id="CHEBI:190135"/>
        <label>2</label>
    </ligand>
</feature>
<dbReference type="Gene3D" id="3.30.43.10">
    <property type="entry name" value="Uridine Diphospho-n-acetylenolpyruvylglucosamine Reductase, domain 2"/>
    <property type="match status" value="1"/>
</dbReference>
<dbReference type="Pfam" id="PF01799">
    <property type="entry name" value="Fer2_2"/>
    <property type="match status" value="1"/>
</dbReference>
<feature type="binding site" evidence="18">
    <location>
        <position position="871"/>
    </location>
    <ligand>
        <name>Mo-molybdopterin</name>
        <dbReference type="ChEBI" id="CHEBI:71302"/>
    </ligand>
    <ligandPart>
        <name>Mo</name>
        <dbReference type="ChEBI" id="CHEBI:28685"/>
    </ligandPart>
</feature>
<evidence type="ECO:0000256" key="1">
    <source>
        <dbReference type="ARBA" id="ARBA00001974"/>
    </source>
</evidence>
<evidence type="ECO:0000256" key="7">
    <source>
        <dbReference type="ARBA" id="ARBA00022723"/>
    </source>
</evidence>
<dbReference type="GO" id="GO:0043546">
    <property type="term" value="F:molybdopterin cofactor binding"/>
    <property type="evidence" value="ECO:0007669"/>
    <property type="project" value="InterPro"/>
</dbReference>
<evidence type="ECO:0000259" key="19">
    <source>
        <dbReference type="PROSITE" id="PS51085"/>
    </source>
</evidence>
<dbReference type="FunFam" id="3.30.365.10:FF:000001">
    <property type="entry name" value="Xanthine dehydrogenase oxidase"/>
    <property type="match status" value="1"/>
</dbReference>
<dbReference type="Gene3D" id="3.30.365.10">
    <property type="entry name" value="Aldehyde oxidase/xanthine dehydrogenase, molybdopterin binding domain"/>
    <property type="match status" value="4"/>
</dbReference>
<dbReference type="PIRSF" id="PIRSF000127">
    <property type="entry name" value="Xanthine_DH"/>
    <property type="match status" value="1"/>
</dbReference>
<keyword evidence="11 18" id="KW-0411">Iron-sulfur</keyword>
<dbReference type="PROSITE" id="PS00559">
    <property type="entry name" value="MOLYBDOPTERIN_EUK"/>
    <property type="match status" value="1"/>
</dbReference>
<comment type="cofactor">
    <cofactor evidence="18">
        <name>Mo-molybdopterin</name>
        <dbReference type="ChEBI" id="CHEBI:71302"/>
    </cofactor>
    <text evidence="18">Binds 1 Mo-molybdopterin (Mo-MPT) cofactor per subunit.</text>
</comment>
<evidence type="ECO:0000256" key="12">
    <source>
        <dbReference type="ARBA" id="ARBA00023027"/>
    </source>
</evidence>
<dbReference type="FunFam" id="3.30.365.10:FF:000003">
    <property type="entry name" value="Aldehyde oxidase 1"/>
    <property type="match status" value="1"/>
</dbReference>
<evidence type="ECO:0000256" key="14">
    <source>
        <dbReference type="ARBA" id="ARBA00049017"/>
    </source>
</evidence>
<dbReference type="Gene3D" id="3.30.390.50">
    <property type="entry name" value="CO dehydrogenase flavoprotein, C-terminal domain"/>
    <property type="match status" value="1"/>
</dbReference>
<dbReference type="GO" id="GO:0051537">
    <property type="term" value="F:2 iron, 2 sulfur cluster binding"/>
    <property type="evidence" value="ECO:0007669"/>
    <property type="project" value="UniProtKB-KW"/>
</dbReference>
<feature type="active site" description="Proton acceptor" evidence="16">
    <location>
        <position position="1340"/>
    </location>
</feature>
<evidence type="ECO:0000313" key="22">
    <source>
        <dbReference type="Proteomes" id="UP001063166"/>
    </source>
</evidence>
<feature type="domain" description="FAD-binding PCMH-type" evidence="20">
    <location>
        <begin position="297"/>
        <end position="485"/>
    </location>
</feature>
<feature type="binding site" evidence="17">
    <location>
        <position position="409"/>
    </location>
    <ligand>
        <name>FAD</name>
        <dbReference type="ChEBI" id="CHEBI:57692"/>
    </ligand>
</feature>
<feature type="binding site" evidence="17">
    <location>
        <position position="875"/>
    </location>
    <ligand>
        <name>substrate</name>
    </ligand>
</feature>
<feature type="binding site" evidence="18">
    <location>
        <position position="125"/>
    </location>
    <ligand>
        <name>[2Fe-2S] cluster</name>
        <dbReference type="ChEBI" id="CHEBI:190135"/>
        <label>2</label>
    </ligand>
</feature>
<keyword evidence="9" id="KW-0560">Oxidoreductase</keyword>
<evidence type="ECO:0000259" key="20">
    <source>
        <dbReference type="PROSITE" id="PS51387"/>
    </source>
</evidence>
<feature type="binding site" evidence="17">
    <location>
        <begin position="419"/>
        <end position="423"/>
    </location>
    <ligand>
        <name>FAD</name>
        <dbReference type="ChEBI" id="CHEBI:57692"/>
    </ligand>
</feature>
<dbReference type="FunFam" id="3.10.20.30:FF:000012">
    <property type="entry name" value="Xanthine dehydrogenase/oxidase"/>
    <property type="match status" value="1"/>
</dbReference>
<dbReference type="Proteomes" id="UP001063166">
    <property type="component" value="Unassembled WGS sequence"/>
</dbReference>
<evidence type="ECO:0000256" key="6">
    <source>
        <dbReference type="ARBA" id="ARBA00022714"/>
    </source>
</evidence>
<dbReference type="InterPro" id="IPR036010">
    <property type="entry name" value="2Fe-2S_ferredoxin-like_sf"/>
</dbReference>
<dbReference type="InterPro" id="IPR008274">
    <property type="entry name" value="AldOxase/xan_DH_MoCoBD1"/>
</dbReference>
<dbReference type="Pfam" id="PF20256">
    <property type="entry name" value="MoCoBD_2"/>
    <property type="match status" value="1"/>
</dbReference>
<dbReference type="InterPro" id="IPR037165">
    <property type="entry name" value="AldOxase/xan_DH_Mopterin-bd_sf"/>
</dbReference>
<dbReference type="InterPro" id="IPR002888">
    <property type="entry name" value="2Fe-2S-bd"/>
</dbReference>
<dbReference type="EC" id="1.17.1.4" evidence="3"/>
<comment type="catalytic activity">
    <reaction evidence="15">
        <text>hypoxanthine + NAD(+) + H2O = xanthine + NADH + H(+)</text>
        <dbReference type="Rhea" id="RHEA:24670"/>
        <dbReference type="ChEBI" id="CHEBI:15377"/>
        <dbReference type="ChEBI" id="CHEBI:15378"/>
        <dbReference type="ChEBI" id="CHEBI:17368"/>
        <dbReference type="ChEBI" id="CHEBI:17712"/>
        <dbReference type="ChEBI" id="CHEBI:57540"/>
        <dbReference type="ChEBI" id="CHEBI:57945"/>
        <dbReference type="EC" id="1.17.1.4"/>
    </reaction>
</comment>
<feature type="binding site" evidence="18">
    <location>
        <position position="61"/>
    </location>
    <ligand>
        <name>[2Fe-2S] cluster</name>
        <dbReference type="ChEBI" id="CHEBI:190135"/>
        <label>1</label>
    </ligand>
</feature>
<reference evidence="21" key="1">
    <citation type="submission" date="2022-07" db="EMBL/GenBank/DDBJ databases">
        <title>The genome of Lyophyllum shimeji provides insight into the initial evolution of ectomycorrhizal fungal genome.</title>
        <authorList>
            <person name="Kobayashi Y."/>
            <person name="Shibata T."/>
            <person name="Hirakawa H."/>
            <person name="Shigenobu S."/>
            <person name="Nishiyama T."/>
            <person name="Yamada A."/>
            <person name="Hasebe M."/>
            <person name="Kawaguchi M."/>
        </authorList>
    </citation>
    <scope>NUCLEOTIDE SEQUENCE</scope>
    <source>
        <strain evidence="21">AT787</strain>
    </source>
</reference>
<evidence type="ECO:0000256" key="3">
    <source>
        <dbReference type="ARBA" id="ARBA00013123"/>
    </source>
</evidence>
<dbReference type="FunFam" id="3.90.1170.50:FF:000001">
    <property type="entry name" value="Aldehyde oxidase 1"/>
    <property type="match status" value="1"/>
</dbReference>
<keyword evidence="12" id="KW-0520">NAD</keyword>
<comment type="cofactor">
    <cofactor evidence="1 17">
        <name>FAD</name>
        <dbReference type="ChEBI" id="CHEBI:57692"/>
    </cofactor>
</comment>
<feature type="binding site" evidence="17">
    <location>
        <position position="494"/>
    </location>
    <ligand>
        <name>FAD</name>
        <dbReference type="ChEBI" id="CHEBI:57692"/>
    </ligand>
</feature>
<accession>A0A9P3PY23</accession>
<keyword evidence="4 18" id="KW-0500">Molybdenum</keyword>
<evidence type="ECO:0000313" key="21">
    <source>
        <dbReference type="EMBL" id="GLB44128.1"/>
    </source>
</evidence>
<dbReference type="GO" id="GO:0005506">
    <property type="term" value="F:iron ion binding"/>
    <property type="evidence" value="ECO:0007669"/>
    <property type="project" value="InterPro"/>
</dbReference>
<proteinExistence type="inferred from homology"/>
<sequence>MGDARNAFSPLATSSILFYLNGTRISLDASIVDPDATLLDFIRSQGPGLTGTKLGCGEGGCGACTVVIQSRHPRTGILQHLAVNACLAPIVSVDGKHVITVEGLGNSENPHPLQERMWKMSGSQCGFCTPGIIMSLYALLRTAYSDPVKLGRLTVEDIELNGALDGNLCRCTGYKTILDSAKTFVGEYLYKAQGGKLDEDYIVPVNYAAANMDHGEVVQCCKPNPNPSDSPKSGSAIPRGCGRADCCQIASSSSDETTGKAKKYPWFPRFTFRPYKPNTELIFPPALSKYKPKPLQFGNEERVWLRPTTLEQLVGICQVWPHAKLVGGSSEVQIEVKLKAQVYPVSVYVSDIPELYFIEPPTPDRPSFEFGANLPLAELEITCKSLVDAPNATYAKGPLEAIRTQLRYFAGWQVRNVASVGGNIATASPISDLNPVWIAVGAKLIARTVEGQVELGMDDFFVGYRKTKLPPAAVIERIIVPLDGGPREVVKAYKQAKRRDDDIAIVTSCFAMRVNDEGVIEHAKFAYGGMAAWTISTPKTQAFVTGKPFTYGTLESALEVLSAEVDLPFNVPGGMPSFRKTLALSFLFKFWNAVSFDLSIPLDGVDSKLSSNPEDVIGTIHRQPSSGRRDNSDPYAQEVVGKAESHLSGLKHTTGEAVYIDDMPSLQNEGYGALVLSNRAHAKIISVDASKALEMKDVYTFVSHADLPSPKANWWGSVALDEVFLAVDEVTAYAQPIGMIVAKTKLQAQKAARAVQVVYEDLGPPILTIEEAVAKGSFHEQYDRRIARGDEIDSVLADAEHTAEGTTRMGGQEHFYLETMACVAVPKFESGEMEVFSSTQALNDCQRWVAQVTGVPRNRIVARGKRMGGGFGGKETRASQLAAIVALAAKKSKRPVRCMLDRSEDIQTTGQRHPFLVNWKVGFTSEGKIVALKAHLYANAGYSLDISGGVVDRALAHIENCLYIPHVDVHGRCCKTNTVSNTAFRGFGGPQGMAVSEHYIEVIAHRLGLDIDHVREVNLYKEGQETPYHQQVLDWHVPRLLQDCRVSSDYDRRHVEVDRFNREHRWRKRGIVLIPTKFGLAFGVKAMNQGAALVHIYLDGSVLVAHGGTEMGQGLYTKCCQIAAQELRVPLDTVFTSESSSNTVPNAVATAASAGSDLQGHAVHNACVELNKRLEPYRQKLGSDASFASLAAAAWADRVSLSATGYYQAPGLGYEWNNMKKTGNLFMYFTQGVAATEVEVDTLTGDHTVLRVDIHMDVGKSLNPAIDYGQIEGAFTQGQGWSTIEESLWLRQSGAIFTQGPGAYKLPGFSDIPQVFNVSLLRDAEWPNLGSIKSSKGIGEPPLFLGASVALAIRYALRSARKDAGITDVQDFRLPLTSERIRMAAGDFLARKGMVEKPEGGGDGFFAYI</sequence>
<dbReference type="SUPFAM" id="SSF56176">
    <property type="entry name" value="FAD-binding/transporter-associated domain-like"/>
    <property type="match status" value="1"/>
</dbReference>
<dbReference type="InterPro" id="IPR022407">
    <property type="entry name" value="OxRdtase_Mopterin_BS"/>
</dbReference>
<dbReference type="Gene3D" id="3.90.1170.50">
    <property type="entry name" value="Aldehyde oxidase/xanthine dehydrogenase, a/b hammerhead"/>
    <property type="match status" value="1"/>
</dbReference>
<keyword evidence="5" id="KW-0285">Flavoprotein</keyword>
<feature type="binding site" evidence="18">
    <location>
        <position position="1152"/>
    </location>
    <ligand>
        <name>Mo-molybdopterin</name>
        <dbReference type="ChEBI" id="CHEBI:71302"/>
    </ligand>
    <ligandPart>
        <name>Mo</name>
        <dbReference type="ChEBI" id="CHEBI:28685"/>
    </ligandPart>
</feature>
<dbReference type="Pfam" id="PF03450">
    <property type="entry name" value="CO_deh_flav_C"/>
    <property type="match status" value="1"/>
</dbReference>
<organism evidence="21 22">
    <name type="scientific">Lyophyllum shimeji</name>
    <name type="common">Hon-shimeji</name>
    <name type="synonym">Tricholoma shimeji</name>
    <dbReference type="NCBI Taxonomy" id="47721"/>
    <lineage>
        <taxon>Eukaryota</taxon>
        <taxon>Fungi</taxon>
        <taxon>Dikarya</taxon>
        <taxon>Basidiomycota</taxon>
        <taxon>Agaricomycotina</taxon>
        <taxon>Agaricomycetes</taxon>
        <taxon>Agaricomycetidae</taxon>
        <taxon>Agaricales</taxon>
        <taxon>Tricholomatineae</taxon>
        <taxon>Lyophyllaceae</taxon>
        <taxon>Lyophyllum</taxon>
    </lineage>
</organism>
<dbReference type="OrthoDB" id="8300278at2759"/>
<feature type="binding site" evidence="18">
    <location>
        <position position="985"/>
    </location>
    <ligand>
        <name>Mo-molybdopterin</name>
        <dbReference type="ChEBI" id="CHEBI:71302"/>
    </ligand>
    <ligandPart>
        <name>Mo</name>
        <dbReference type="ChEBI" id="CHEBI:28685"/>
    </ligandPart>
</feature>
<feature type="binding site" evidence="17">
    <location>
        <position position="432"/>
    </location>
    <ligand>
        <name>FAD</name>
        <dbReference type="ChEBI" id="CHEBI:57692"/>
    </ligand>
</feature>
<dbReference type="FunFam" id="3.30.465.10:FF:000004">
    <property type="entry name" value="Xanthine dehydrogenase/oxidase"/>
    <property type="match status" value="1"/>
</dbReference>
<feature type="binding site" evidence="17">
    <location>
        <position position="953"/>
    </location>
    <ligand>
        <name>substrate</name>
    </ligand>
</feature>
<dbReference type="InterPro" id="IPR005107">
    <property type="entry name" value="CO_DH_flav_C"/>
</dbReference>
<comment type="cofactor">
    <cofactor evidence="18">
        <name>[2Fe-2S] cluster</name>
        <dbReference type="ChEBI" id="CHEBI:190135"/>
    </cofactor>
    <text evidence="18">Binds 2 [2Fe-2S] clusters.</text>
</comment>
<evidence type="ECO:0000256" key="8">
    <source>
        <dbReference type="ARBA" id="ARBA00022827"/>
    </source>
</evidence>
<dbReference type="FunFam" id="3.30.43.10:FF:000001">
    <property type="entry name" value="Xanthine dehydrogenase/oxidase"/>
    <property type="match status" value="1"/>
</dbReference>
<dbReference type="InterPro" id="IPR016208">
    <property type="entry name" value="Ald_Oxase/xanthine_DH-like"/>
</dbReference>
<evidence type="ECO:0000256" key="10">
    <source>
        <dbReference type="ARBA" id="ARBA00023004"/>
    </source>
</evidence>
<dbReference type="GO" id="GO:0071949">
    <property type="term" value="F:FAD binding"/>
    <property type="evidence" value="ECO:0007669"/>
    <property type="project" value="InterPro"/>
</dbReference>
<feature type="binding site" evidence="18">
    <location>
        <position position="840"/>
    </location>
    <ligand>
        <name>Mo-molybdopterin</name>
        <dbReference type="ChEBI" id="CHEBI:71302"/>
    </ligand>
    <ligandPart>
        <name>Mo</name>
        <dbReference type="ChEBI" id="CHEBI:28685"/>
    </ligandPart>
</feature>
<dbReference type="SMART" id="SM01092">
    <property type="entry name" value="CO_deh_flav_C"/>
    <property type="match status" value="1"/>
</dbReference>
<dbReference type="InterPro" id="IPR006058">
    <property type="entry name" value="2Fe2S_fd_BS"/>
</dbReference>
<dbReference type="PANTHER" id="PTHR45444:SF3">
    <property type="entry name" value="XANTHINE DEHYDROGENASE"/>
    <property type="match status" value="1"/>
</dbReference>
<dbReference type="Gene3D" id="1.10.150.120">
    <property type="entry name" value="[2Fe-2S]-binding domain"/>
    <property type="match status" value="1"/>
</dbReference>
<dbReference type="InterPro" id="IPR036318">
    <property type="entry name" value="FAD-bd_PCMH-like_sf"/>
</dbReference>
<dbReference type="Pfam" id="PF02738">
    <property type="entry name" value="MoCoBD_1"/>
    <property type="match status" value="1"/>
</dbReference>
<dbReference type="Pfam" id="PF00111">
    <property type="entry name" value="Fer2"/>
    <property type="match status" value="1"/>
</dbReference>
<evidence type="ECO:0000256" key="5">
    <source>
        <dbReference type="ARBA" id="ARBA00022630"/>
    </source>
</evidence>
<dbReference type="Pfam" id="PF00941">
    <property type="entry name" value="FAD_binding_5"/>
    <property type="match status" value="1"/>
</dbReference>
<dbReference type="SUPFAM" id="SSF56003">
    <property type="entry name" value="Molybdenum cofactor-binding domain"/>
    <property type="match status" value="1"/>
</dbReference>
<keyword evidence="22" id="KW-1185">Reference proteome</keyword>
<dbReference type="Pfam" id="PF01315">
    <property type="entry name" value="Ald_Xan_dh_C"/>
    <property type="match status" value="1"/>
</dbReference>
<gene>
    <name evidence="21" type="ORF">LshimejAT787_1600580</name>
</gene>
<dbReference type="InterPro" id="IPR016166">
    <property type="entry name" value="FAD-bd_PCMH"/>
</dbReference>
<feature type="binding site" evidence="18">
    <location>
        <position position="56"/>
    </location>
    <ligand>
        <name>[2Fe-2S] cluster</name>
        <dbReference type="ChEBI" id="CHEBI:190135"/>
        <label>1</label>
    </ligand>
</feature>
<comment type="cofactor">
    <cofactor evidence="13">
        <name>[2Fe-2S] cluster</name>
        <dbReference type="ChEBI" id="CHEBI:190135"/>
    </cofactor>
</comment>
<evidence type="ECO:0000256" key="17">
    <source>
        <dbReference type="PIRSR" id="PIRSR000127-2"/>
    </source>
</evidence>
<dbReference type="InterPro" id="IPR012675">
    <property type="entry name" value="Beta-grasp_dom_sf"/>
</dbReference>
<protein>
    <recommendedName>
        <fullName evidence="3">xanthine dehydrogenase</fullName>
        <ecNumber evidence="3">1.17.1.4</ecNumber>
    </recommendedName>
</protein>
<evidence type="ECO:0000256" key="2">
    <source>
        <dbReference type="ARBA" id="ARBA00006849"/>
    </source>
</evidence>
<dbReference type="SUPFAM" id="SSF55447">
    <property type="entry name" value="CO dehydrogenase flavoprotein C-terminal domain-like"/>
    <property type="match status" value="1"/>
</dbReference>
<feature type="domain" description="2Fe-2S ferredoxin-type" evidence="19">
    <location>
        <begin position="14"/>
        <end position="104"/>
    </location>
</feature>
<dbReference type="SUPFAM" id="SSF54665">
    <property type="entry name" value="CO dehydrogenase molybdoprotein N-domain-like"/>
    <property type="match status" value="1"/>
</dbReference>
<dbReference type="Gene3D" id="3.30.465.10">
    <property type="match status" value="1"/>
</dbReference>
<dbReference type="SUPFAM" id="SSF47741">
    <property type="entry name" value="CO dehydrogenase ISP C-domain like"/>
    <property type="match status" value="1"/>
</dbReference>
<feature type="binding site" evidence="17">
    <location>
        <position position="987"/>
    </location>
    <ligand>
        <name>substrate</name>
    </ligand>
</feature>
<dbReference type="GO" id="GO:0004854">
    <property type="term" value="F:xanthine dehydrogenase activity"/>
    <property type="evidence" value="ECO:0007669"/>
    <property type="project" value="UniProtKB-EC"/>
</dbReference>
<evidence type="ECO:0000256" key="4">
    <source>
        <dbReference type="ARBA" id="ARBA00022505"/>
    </source>
</evidence>
<dbReference type="SUPFAM" id="SSF54292">
    <property type="entry name" value="2Fe-2S ferredoxin-like"/>
    <property type="match status" value="1"/>
</dbReference>
<evidence type="ECO:0000256" key="18">
    <source>
        <dbReference type="PIRSR" id="PIRSR000127-3"/>
    </source>
</evidence>
<feature type="binding site" evidence="18">
    <location>
        <position position="86"/>
    </location>
    <ligand>
        <name>[2Fe-2S] cluster</name>
        <dbReference type="ChEBI" id="CHEBI:190135"/>
        <label>1</label>
    </ligand>
</feature>
<dbReference type="Gene3D" id="3.10.20.30">
    <property type="match status" value="1"/>
</dbReference>
<dbReference type="InterPro" id="IPR016167">
    <property type="entry name" value="FAD-bd_PCMH_sub1"/>
</dbReference>
<dbReference type="InterPro" id="IPR016169">
    <property type="entry name" value="FAD-bd_PCMH_sub2"/>
</dbReference>
<keyword evidence="6 18" id="KW-0001">2Fe-2S</keyword>
<evidence type="ECO:0000256" key="9">
    <source>
        <dbReference type="ARBA" id="ARBA00023002"/>
    </source>
</evidence>
<comment type="catalytic activity">
    <reaction evidence="14">
        <text>xanthine + NAD(+) + H2O = urate + NADH + H(+)</text>
        <dbReference type="Rhea" id="RHEA:16669"/>
        <dbReference type="ChEBI" id="CHEBI:15377"/>
        <dbReference type="ChEBI" id="CHEBI:15378"/>
        <dbReference type="ChEBI" id="CHEBI:17712"/>
        <dbReference type="ChEBI" id="CHEBI:17775"/>
        <dbReference type="ChEBI" id="CHEBI:57540"/>
        <dbReference type="ChEBI" id="CHEBI:57945"/>
        <dbReference type="EC" id="1.17.1.4"/>
    </reaction>
</comment>
<dbReference type="PROSITE" id="PS51387">
    <property type="entry name" value="FAD_PCMH"/>
    <property type="match status" value="1"/>
</dbReference>
<dbReference type="PROSITE" id="PS00197">
    <property type="entry name" value="2FE2S_FER_1"/>
    <property type="match status" value="1"/>
</dbReference>
<name>A0A9P3PY23_LYOSH</name>
<dbReference type="PANTHER" id="PTHR45444">
    <property type="entry name" value="XANTHINE DEHYDROGENASE"/>
    <property type="match status" value="1"/>
</dbReference>
<keyword evidence="10 18" id="KW-0408">Iron</keyword>
<dbReference type="InterPro" id="IPR001041">
    <property type="entry name" value="2Fe-2S_ferredoxin-type"/>
</dbReference>
<evidence type="ECO:0000256" key="13">
    <source>
        <dbReference type="ARBA" id="ARBA00034078"/>
    </source>
</evidence>
<evidence type="ECO:0000256" key="15">
    <source>
        <dbReference type="ARBA" id="ARBA00049517"/>
    </source>
</evidence>
<evidence type="ECO:0000256" key="16">
    <source>
        <dbReference type="PIRSR" id="PIRSR000127-1"/>
    </source>
</evidence>
<evidence type="ECO:0000256" key="11">
    <source>
        <dbReference type="ARBA" id="ARBA00023014"/>
    </source>
</evidence>
<feature type="binding site" evidence="18">
    <location>
        <position position="171"/>
    </location>
    <ligand>
        <name>[2Fe-2S] cluster</name>
        <dbReference type="ChEBI" id="CHEBI:190135"/>
        <label>2</label>
    </ligand>
</feature>
<dbReference type="InterPro" id="IPR002346">
    <property type="entry name" value="Mopterin_DH_FAD-bd"/>
</dbReference>
<dbReference type="InterPro" id="IPR000674">
    <property type="entry name" value="Ald_Oxase/Xan_DH_a/b"/>
</dbReference>
<dbReference type="InterPro" id="IPR046867">
    <property type="entry name" value="AldOxase/xan_DH_MoCoBD2"/>
</dbReference>